<organism evidence="2 3">
    <name type="scientific">Anabarilius grahami</name>
    <name type="common">Kanglang fish</name>
    <name type="synonym">Barilius grahami</name>
    <dbReference type="NCBI Taxonomy" id="495550"/>
    <lineage>
        <taxon>Eukaryota</taxon>
        <taxon>Metazoa</taxon>
        <taxon>Chordata</taxon>
        <taxon>Craniata</taxon>
        <taxon>Vertebrata</taxon>
        <taxon>Euteleostomi</taxon>
        <taxon>Actinopterygii</taxon>
        <taxon>Neopterygii</taxon>
        <taxon>Teleostei</taxon>
        <taxon>Ostariophysi</taxon>
        <taxon>Cypriniformes</taxon>
        <taxon>Xenocyprididae</taxon>
        <taxon>Xenocypridinae</taxon>
        <taxon>Xenocypridinae incertae sedis</taxon>
        <taxon>Anabarilius</taxon>
    </lineage>
</organism>
<dbReference type="Proteomes" id="UP000281406">
    <property type="component" value="Unassembled WGS sequence"/>
</dbReference>
<reference evidence="2 3" key="1">
    <citation type="submission" date="2018-10" db="EMBL/GenBank/DDBJ databases">
        <title>Genome assembly for a Yunnan-Guizhou Plateau 3E fish, Anabarilius grahami (Regan), and its evolutionary and genetic applications.</title>
        <authorList>
            <person name="Jiang W."/>
        </authorList>
    </citation>
    <scope>NUCLEOTIDE SEQUENCE [LARGE SCALE GENOMIC DNA]</scope>
    <source>
        <strain evidence="2">AG-KIZ</strain>
        <tissue evidence="2">Muscle</tissue>
    </source>
</reference>
<dbReference type="OrthoDB" id="5982876at2759"/>
<accession>A0A3N0XPC7</accession>
<sequence>MGMKALESHAKSSKHMNALNGQKQTPSIACVFQPTNVSQLAANMSEAAAGANVSQLAASAADPPAMTATRVDLRTAFGSTPTMKAELDVHVRFWNEGQVQSRYLGSQFMGHSTAQDLLSHLKECMDRLNLRDLVSISMDGPNVNWKLFDLFQKAHAEQYGGQQEPDEGQETECLLADIGLKDVPQSTPQKPMKTGVEKNTGQEDILHKHMMLLLTSPQTSENHSYPSTSGTYYALPAVRCQQFNEPAASETEPDDLNISMLSLDPPSEKKDKKKTQLQGATVLWECEQGHKGQWNSCPDVRGIPSNNLLVSAGTVFTGSTYAGISEWAAVLNLQVPHKTTFYAIQSSYLIPAIDEAFKEQQTALLEHLKAGRTEKKEIHLSGDGRSDSPGYSAKYTTYSLMDDNTDKVVHFELVQVAELSSSVAMESTGFRRAISKILDDDIGVSVVTTDRSPSIRKIMRVDYPNIHHEFDVWHVAKGMIKKLTSLSGYKDNKPLQPWIKSISNHLWFSCSSCGGDPDELIKRWKSILHHICGVHSWTEDGEERRCLHSELTSDEQRKKKWLDKKSRAFITLENLVLDKGLMKDLRQMALFKHTGKLEVFHSLLLKYCPKRIHFHCTSMLARTQMAVLDHNENVNRQQARTNTGRGRPFVGADGAQKGAEGRPPRPSARGGPRSGGPKISAPGRGSGCGHGVARFSTGVLNVPFLPKLPAKVLNLPVLT</sequence>
<dbReference type="PANTHER" id="PTHR31751">
    <property type="entry name" value="SI:CH211-108C17.2-RELATED-RELATED"/>
    <property type="match status" value="1"/>
</dbReference>
<comment type="caution">
    <text evidence="2">The sequence shown here is derived from an EMBL/GenBank/DDBJ whole genome shotgun (WGS) entry which is preliminary data.</text>
</comment>
<feature type="compositionally biased region" description="Low complexity" evidence="1">
    <location>
        <begin position="667"/>
        <end position="677"/>
    </location>
</feature>
<gene>
    <name evidence="2" type="ORF">DPX16_19999</name>
</gene>
<dbReference type="PANTHER" id="PTHR31751:SF42">
    <property type="entry name" value="PROTEIN CBG10204"/>
    <property type="match status" value="1"/>
</dbReference>
<protein>
    <submittedName>
        <fullName evidence="2">Uncharacterized protein</fullName>
    </submittedName>
</protein>
<proteinExistence type="predicted"/>
<name>A0A3N0XPC7_ANAGA</name>
<dbReference type="AlphaFoldDB" id="A0A3N0XPC7"/>
<dbReference type="EMBL" id="RJVU01067363">
    <property type="protein sequence ID" value="ROI84227.1"/>
    <property type="molecule type" value="Genomic_DNA"/>
</dbReference>
<evidence type="ECO:0000256" key="1">
    <source>
        <dbReference type="SAM" id="MobiDB-lite"/>
    </source>
</evidence>
<feature type="region of interest" description="Disordered" evidence="1">
    <location>
        <begin position="637"/>
        <end position="687"/>
    </location>
</feature>
<keyword evidence="3" id="KW-1185">Reference proteome</keyword>
<evidence type="ECO:0000313" key="3">
    <source>
        <dbReference type="Proteomes" id="UP000281406"/>
    </source>
</evidence>
<evidence type="ECO:0000313" key="2">
    <source>
        <dbReference type="EMBL" id="ROI84227.1"/>
    </source>
</evidence>